<comment type="caution">
    <text evidence="6">The sequence shown here is derived from an EMBL/GenBank/DDBJ whole genome shotgun (WGS) entry which is preliminary data.</text>
</comment>
<dbReference type="InterPro" id="IPR007318">
    <property type="entry name" value="Phopholipid_MeTrfase"/>
</dbReference>
<dbReference type="Gene3D" id="1.20.120.1630">
    <property type="match status" value="1"/>
</dbReference>
<feature type="transmembrane region" description="Helical" evidence="5">
    <location>
        <begin position="64"/>
        <end position="84"/>
    </location>
</feature>
<dbReference type="Proteomes" id="UP000634308">
    <property type="component" value="Unassembled WGS sequence"/>
</dbReference>
<evidence type="ECO:0000256" key="1">
    <source>
        <dbReference type="ARBA" id="ARBA00004127"/>
    </source>
</evidence>
<sequence length="190" mass="20949">MTWGACNVLAFIACFGTFTWAMQGGLFRKTSHASPGLTLIRVLGALSMAVHLLTLILARHSNDLHAAAGFVVYMSALTLFAWAARTIWRRRLTLAFAEDEPAHLETCGPYRWIRHPFYAAYLLGWLAGVLATGQPALLATVLAMGALYVHAARQEEGKFARSALNGAYTSYRQRTGMFIPNLWPRKGAHP</sequence>
<feature type="transmembrane region" description="Helical" evidence="5">
    <location>
        <begin position="120"/>
        <end position="149"/>
    </location>
</feature>
<keyword evidence="7" id="KW-1185">Reference proteome</keyword>
<dbReference type="Pfam" id="PF04191">
    <property type="entry name" value="PEMT"/>
    <property type="match status" value="1"/>
</dbReference>
<dbReference type="RefSeq" id="WP_189065223.1">
    <property type="nucleotide sequence ID" value="NZ_BMQM01000015.1"/>
</dbReference>
<name>A0ABQ2RRV3_9DEIO</name>
<proteinExistence type="predicted"/>
<keyword evidence="4 5" id="KW-0472">Membrane</keyword>
<reference evidence="7" key="1">
    <citation type="journal article" date="2019" name="Int. J. Syst. Evol. Microbiol.">
        <title>The Global Catalogue of Microorganisms (GCM) 10K type strain sequencing project: providing services to taxonomists for standard genome sequencing and annotation.</title>
        <authorList>
            <consortium name="The Broad Institute Genomics Platform"/>
            <consortium name="The Broad Institute Genome Sequencing Center for Infectious Disease"/>
            <person name="Wu L."/>
            <person name="Ma J."/>
        </authorList>
    </citation>
    <scope>NUCLEOTIDE SEQUENCE [LARGE SCALE GENOMIC DNA]</scope>
    <source>
        <strain evidence="7">JCM 31404</strain>
    </source>
</reference>
<evidence type="ECO:0000256" key="5">
    <source>
        <dbReference type="SAM" id="Phobius"/>
    </source>
</evidence>
<keyword evidence="3 5" id="KW-1133">Transmembrane helix</keyword>
<feature type="transmembrane region" description="Helical" evidence="5">
    <location>
        <begin position="6"/>
        <end position="27"/>
    </location>
</feature>
<evidence type="ECO:0000256" key="3">
    <source>
        <dbReference type="ARBA" id="ARBA00022989"/>
    </source>
</evidence>
<accession>A0ABQ2RRV3</accession>
<protein>
    <recommendedName>
        <fullName evidence="8">Isoprenylcysteine carboxylmethyltransferase family protein</fullName>
    </recommendedName>
</protein>
<evidence type="ECO:0000256" key="2">
    <source>
        <dbReference type="ARBA" id="ARBA00022692"/>
    </source>
</evidence>
<organism evidence="6 7">
    <name type="scientific">Deinococcus seoulensis</name>
    <dbReference type="NCBI Taxonomy" id="1837379"/>
    <lineage>
        <taxon>Bacteria</taxon>
        <taxon>Thermotogati</taxon>
        <taxon>Deinococcota</taxon>
        <taxon>Deinococci</taxon>
        <taxon>Deinococcales</taxon>
        <taxon>Deinococcaceae</taxon>
        <taxon>Deinococcus</taxon>
    </lineage>
</organism>
<evidence type="ECO:0000256" key="4">
    <source>
        <dbReference type="ARBA" id="ARBA00023136"/>
    </source>
</evidence>
<feature type="transmembrane region" description="Helical" evidence="5">
    <location>
        <begin position="39"/>
        <end position="58"/>
    </location>
</feature>
<evidence type="ECO:0008006" key="8">
    <source>
        <dbReference type="Google" id="ProtNLM"/>
    </source>
</evidence>
<evidence type="ECO:0000313" key="7">
    <source>
        <dbReference type="Proteomes" id="UP000634308"/>
    </source>
</evidence>
<gene>
    <name evidence="6" type="ORF">GCM10008959_23940</name>
</gene>
<dbReference type="EMBL" id="BMQM01000015">
    <property type="protein sequence ID" value="GGR61209.1"/>
    <property type="molecule type" value="Genomic_DNA"/>
</dbReference>
<keyword evidence="2 5" id="KW-0812">Transmembrane</keyword>
<comment type="subcellular location">
    <subcellularLocation>
        <location evidence="1">Endomembrane system</location>
        <topology evidence="1">Multi-pass membrane protein</topology>
    </subcellularLocation>
</comment>
<evidence type="ECO:0000313" key="6">
    <source>
        <dbReference type="EMBL" id="GGR61209.1"/>
    </source>
</evidence>